<dbReference type="AlphaFoldDB" id="A0AB35K1Q7"/>
<protein>
    <submittedName>
        <fullName evidence="1">Phytanoyl-CoA dioxygenase family protein</fullName>
    </submittedName>
</protein>
<dbReference type="InterPro" id="IPR008775">
    <property type="entry name" value="Phytyl_CoA_dOase-like"/>
</dbReference>
<dbReference type="EMBL" id="JALNTG010000058">
    <property type="protein sequence ID" value="MDD9321358.1"/>
    <property type="molecule type" value="Genomic_DNA"/>
</dbReference>
<accession>A0AB35K1Q7</accession>
<dbReference type="PANTHER" id="PTHR20883:SF49">
    <property type="entry name" value="PHYTANOYL-COA DIOXYGENASE"/>
    <property type="match status" value="1"/>
</dbReference>
<dbReference type="Gene3D" id="2.60.120.620">
    <property type="entry name" value="q2cbj1_9rhob like domain"/>
    <property type="match status" value="1"/>
</dbReference>
<dbReference type="GO" id="GO:0016706">
    <property type="term" value="F:2-oxoglutarate-dependent dioxygenase activity"/>
    <property type="evidence" value="ECO:0007669"/>
    <property type="project" value="UniProtKB-ARBA"/>
</dbReference>
<comment type="caution">
    <text evidence="1">The sequence shown here is derived from an EMBL/GenBank/DDBJ whole genome shotgun (WGS) entry which is preliminary data.</text>
</comment>
<keyword evidence="1" id="KW-0560">Oxidoreductase</keyword>
<evidence type="ECO:0000313" key="1">
    <source>
        <dbReference type="EMBL" id="MDD9321358.1"/>
    </source>
</evidence>
<gene>
    <name evidence="1" type="ORF">M0O54_14790</name>
</gene>
<dbReference type="SUPFAM" id="SSF51197">
    <property type="entry name" value="Clavaminate synthase-like"/>
    <property type="match status" value="1"/>
</dbReference>
<dbReference type="Pfam" id="PF05721">
    <property type="entry name" value="PhyH"/>
    <property type="match status" value="1"/>
</dbReference>
<evidence type="ECO:0000313" key="2">
    <source>
        <dbReference type="Proteomes" id="UP001150055"/>
    </source>
</evidence>
<dbReference type="Proteomes" id="UP001150055">
    <property type="component" value="Unassembled WGS sequence"/>
</dbReference>
<sequence>MEIKPTKSQIDAFRNDGAFLFENCLTEKQLSDCYEVFKWNMVHPGPSNFRALDGTKLQTHIDNANPLSKDKLDNLVKTLPFGKIFQELWGSENVWYFAEEIFAKENGNSGRGPWHQDTANLPWAGKHWGNAWITFQSLPKKNCLEVIRGSHNGIQYDGSSFRNPDDPTEPLWGDGTYPRLPHIDEELSKDPNAYDVLSWDLKPRDVVILHPRALHGGAPVDEQCPTRHTLVLRFFGDDATFRCLPTSNPSHARNGFLFREEMEKLNEGDLFRSPIFQKIA</sequence>
<organism evidence="1 2">
    <name type="scientific">Acinetobacter lactucae</name>
    <dbReference type="NCBI Taxonomy" id="1785128"/>
    <lineage>
        <taxon>Bacteria</taxon>
        <taxon>Pseudomonadati</taxon>
        <taxon>Pseudomonadota</taxon>
        <taxon>Gammaproteobacteria</taxon>
        <taxon>Moraxellales</taxon>
        <taxon>Moraxellaceae</taxon>
        <taxon>Acinetobacter</taxon>
        <taxon>Acinetobacter calcoaceticus/baumannii complex</taxon>
    </lineage>
</organism>
<reference evidence="1" key="1">
    <citation type="submission" date="2022-12" db="EMBL/GenBank/DDBJ databases">
        <title>Acinetobacter lactucae: Emerging opportunistic pathogenic species of genus Acinetobacter isolated from immunocompromised patients in clinical settings of India.</title>
        <authorList>
            <person name="Amar A.K."/>
            <person name="Sawant A.R."/>
            <person name="Meera M."/>
            <person name="Tomar A."/>
            <person name="Sistla S."/>
            <person name="Prashanth K."/>
        </authorList>
    </citation>
    <scope>NUCLEOTIDE SEQUENCE</scope>
    <source>
        <strain evidence="1">PKAL1828C</strain>
    </source>
</reference>
<proteinExistence type="predicted"/>
<name>A0AB35K1Q7_9GAMM</name>
<keyword evidence="1" id="KW-0223">Dioxygenase</keyword>
<dbReference type="GO" id="GO:0005506">
    <property type="term" value="F:iron ion binding"/>
    <property type="evidence" value="ECO:0007669"/>
    <property type="project" value="UniProtKB-ARBA"/>
</dbReference>
<dbReference type="RefSeq" id="WP_125739766.1">
    <property type="nucleotide sequence ID" value="NZ_JALNTF010000012.1"/>
</dbReference>
<dbReference type="PANTHER" id="PTHR20883">
    <property type="entry name" value="PHYTANOYL-COA DIOXYGENASE DOMAIN CONTAINING 1"/>
    <property type="match status" value="1"/>
</dbReference>